<dbReference type="EMBL" id="NCSJ02000112">
    <property type="protein sequence ID" value="RFU29971.1"/>
    <property type="molecule type" value="Genomic_DNA"/>
</dbReference>
<name>A0A3E2H9Z2_SCYLI</name>
<sequence>MRPALERLLKRPSSIELLAYLIGNASIPLHITSAECRRCVCQKDSSRRLYTSIATPIRRVAAKKTDSTYDIESRLNEILRRAGYSHLNEALTEDGGNYPLRSAAQSDKGSGICDGKIWKEDELEFESDLGARSTSRQRLVDLARYSSDLRLWVCLLEYRQRIYGSNGTKVIWNAMRKKGVRIPTEGPLASIFWTAFISAGVQHEMLLHAIWEYADNIYQLSGERWPLLYISIIQRLLLKGRGQEAINWHHILIKDHPPDPKDFANMFHQMVLKGGDLSVLKTIYKKNNYRGIYANVIPVLCDQEDFNAAFEWHFLLMRHNDPPLEPKMVEPLILHLAVYDREKASQVTKSLVDKAVPFGPLMSSTLNGYNTISREVMNLIHGQTFHVKVKPYNDNLGARWFATKWVSLDLAINTIHALGVQEIGPLSLQAIALRDTDCKIVYKRIDQLRQLGISIGSSYYSRAIEEFARKGNSGFLEGLLSSDQHPDALEDWKLQEALLSHYAKNQDWSQYRRTLAIRLLGSESYDTEIQNHTLISQVTRRDIPAMLETLSNMNISGIPVRAKTVGYILRTLLRPRQRGRAPVSEPNSVDDLSMGINVLIDILNSGGFVPITYWREIIRRLGMLGRFDELDRLSIFLVSWYAQSRDSARKEPLGYKPKYQRRTPPVQVSTSHPLHPLRILFPVSLQKAIVEWGFIHGLARQEGQPNSLRLINGGKSSQYSFTRGILLLKKLSQHGVDIDSAAIRSAIFNRLLIYYGPGQSNRLYNRAARARNRLKLEEMAKEIDIALGSPAFPGLDLRQAIEKTGHTKRRMRRGGSGNLPQPTVNRIANSGGQ</sequence>
<protein>
    <recommendedName>
        <fullName evidence="4">Pentatricopeptide repeat domain-containing protein</fullName>
    </recommendedName>
</protein>
<dbReference type="OrthoDB" id="5366531at2759"/>
<dbReference type="Proteomes" id="UP000258309">
    <property type="component" value="Unassembled WGS sequence"/>
</dbReference>
<evidence type="ECO:0000256" key="1">
    <source>
        <dbReference type="SAM" id="MobiDB-lite"/>
    </source>
</evidence>
<dbReference type="STRING" id="5539.A0A3E2H9Z2"/>
<gene>
    <name evidence="2" type="ORF">B7463_g6364</name>
</gene>
<evidence type="ECO:0000313" key="2">
    <source>
        <dbReference type="EMBL" id="RFU29971.1"/>
    </source>
</evidence>
<evidence type="ECO:0008006" key="4">
    <source>
        <dbReference type="Google" id="ProtNLM"/>
    </source>
</evidence>
<keyword evidence="3" id="KW-1185">Reference proteome</keyword>
<accession>A0A3E2H9Z2</accession>
<evidence type="ECO:0000313" key="3">
    <source>
        <dbReference type="Proteomes" id="UP000258309"/>
    </source>
</evidence>
<reference evidence="2 3" key="1">
    <citation type="submission" date="2018-05" db="EMBL/GenBank/DDBJ databases">
        <title>Draft genome sequence of Scytalidium lignicola DSM 105466, a ubiquitous saprotrophic fungus.</title>
        <authorList>
            <person name="Buettner E."/>
            <person name="Gebauer A.M."/>
            <person name="Hofrichter M."/>
            <person name="Liers C."/>
            <person name="Kellner H."/>
        </authorList>
    </citation>
    <scope>NUCLEOTIDE SEQUENCE [LARGE SCALE GENOMIC DNA]</scope>
    <source>
        <strain evidence="2 3">DSM 105466</strain>
    </source>
</reference>
<organism evidence="2 3">
    <name type="scientific">Scytalidium lignicola</name>
    <name type="common">Hyphomycete</name>
    <dbReference type="NCBI Taxonomy" id="5539"/>
    <lineage>
        <taxon>Eukaryota</taxon>
        <taxon>Fungi</taxon>
        <taxon>Dikarya</taxon>
        <taxon>Ascomycota</taxon>
        <taxon>Pezizomycotina</taxon>
        <taxon>Leotiomycetes</taxon>
        <taxon>Leotiomycetes incertae sedis</taxon>
        <taxon>Scytalidium</taxon>
    </lineage>
</organism>
<feature type="compositionally biased region" description="Polar residues" evidence="1">
    <location>
        <begin position="818"/>
        <end position="833"/>
    </location>
</feature>
<dbReference type="AlphaFoldDB" id="A0A3E2H9Z2"/>
<feature type="non-terminal residue" evidence="2">
    <location>
        <position position="833"/>
    </location>
</feature>
<dbReference type="OMA" id="ARMFATR"/>
<comment type="caution">
    <text evidence="2">The sequence shown here is derived from an EMBL/GenBank/DDBJ whole genome shotgun (WGS) entry which is preliminary data.</text>
</comment>
<feature type="non-terminal residue" evidence="2">
    <location>
        <position position="1"/>
    </location>
</feature>
<feature type="region of interest" description="Disordered" evidence="1">
    <location>
        <begin position="805"/>
        <end position="833"/>
    </location>
</feature>
<proteinExistence type="predicted"/>